<keyword evidence="2" id="KW-1185">Reference proteome</keyword>
<reference evidence="1" key="1">
    <citation type="submission" date="2020-07" db="EMBL/GenBank/DDBJ databases">
        <title>Multicomponent nature underlies the extraordinary mechanical properties of spider dragline silk.</title>
        <authorList>
            <person name="Kono N."/>
            <person name="Nakamura H."/>
            <person name="Mori M."/>
            <person name="Yoshida Y."/>
            <person name="Ohtoshi R."/>
            <person name="Malay A.D."/>
            <person name="Moran D.A.P."/>
            <person name="Tomita M."/>
            <person name="Numata K."/>
            <person name="Arakawa K."/>
        </authorList>
    </citation>
    <scope>NUCLEOTIDE SEQUENCE</scope>
</reference>
<dbReference type="AlphaFoldDB" id="A0A8X6LDV3"/>
<gene>
    <name evidence="1" type="primary">AVEN_149097_1</name>
    <name evidence="1" type="ORF">TNCT_251231</name>
</gene>
<proteinExistence type="predicted"/>
<evidence type="ECO:0000313" key="1">
    <source>
        <dbReference type="EMBL" id="GFR03504.1"/>
    </source>
</evidence>
<dbReference type="Proteomes" id="UP000887116">
    <property type="component" value="Unassembled WGS sequence"/>
</dbReference>
<dbReference type="EMBL" id="BMAO01015688">
    <property type="protein sequence ID" value="GFR03504.1"/>
    <property type="molecule type" value="Genomic_DNA"/>
</dbReference>
<evidence type="ECO:0000313" key="2">
    <source>
        <dbReference type="Proteomes" id="UP000887116"/>
    </source>
</evidence>
<accession>A0A8X6LDV3</accession>
<comment type="caution">
    <text evidence="1">The sequence shown here is derived from an EMBL/GenBank/DDBJ whole genome shotgun (WGS) entry which is preliminary data.</text>
</comment>
<name>A0A8X6LDV3_TRICU</name>
<organism evidence="1 2">
    <name type="scientific">Trichonephila clavata</name>
    <name type="common">Joro spider</name>
    <name type="synonym">Nephila clavata</name>
    <dbReference type="NCBI Taxonomy" id="2740835"/>
    <lineage>
        <taxon>Eukaryota</taxon>
        <taxon>Metazoa</taxon>
        <taxon>Ecdysozoa</taxon>
        <taxon>Arthropoda</taxon>
        <taxon>Chelicerata</taxon>
        <taxon>Arachnida</taxon>
        <taxon>Araneae</taxon>
        <taxon>Araneomorphae</taxon>
        <taxon>Entelegynae</taxon>
        <taxon>Araneoidea</taxon>
        <taxon>Nephilidae</taxon>
        <taxon>Trichonephila</taxon>
    </lineage>
</organism>
<protein>
    <submittedName>
        <fullName evidence="1">Uncharacterized protein</fullName>
    </submittedName>
</protein>
<sequence>MSGAPEMGTGDQRQSQLRDAMNSCGVILHKWPFNSPELLNNYLSSVTYRVFFPFGPDSFVKTLGMSWKLIKDRIVFKVYISSKPSFTK</sequence>